<keyword evidence="6" id="KW-1185">Reference proteome</keyword>
<evidence type="ECO:0000313" key="6">
    <source>
        <dbReference type="Proteomes" id="UP001151287"/>
    </source>
</evidence>
<feature type="repeat" description="PPR" evidence="3">
    <location>
        <begin position="415"/>
        <end position="449"/>
    </location>
</feature>
<dbReference type="PROSITE" id="PS51375">
    <property type="entry name" value="PPR"/>
    <property type="match status" value="6"/>
</dbReference>
<dbReference type="NCBIfam" id="TIGR00756">
    <property type="entry name" value="PPR"/>
    <property type="match status" value="3"/>
</dbReference>
<evidence type="ECO:0000259" key="4">
    <source>
        <dbReference type="Pfam" id="PF17177"/>
    </source>
</evidence>
<dbReference type="InterPro" id="IPR002885">
    <property type="entry name" value="PPR_rpt"/>
</dbReference>
<dbReference type="EMBL" id="JAMQYH010000002">
    <property type="protein sequence ID" value="KAJ1700074.1"/>
    <property type="molecule type" value="Genomic_DNA"/>
</dbReference>
<evidence type="ECO:0000256" key="1">
    <source>
        <dbReference type="ARBA" id="ARBA00022737"/>
    </source>
</evidence>
<feature type="repeat" description="PPR" evidence="3">
    <location>
        <begin position="450"/>
        <end position="484"/>
    </location>
</feature>
<feature type="repeat" description="PPR" evidence="3">
    <location>
        <begin position="520"/>
        <end position="554"/>
    </location>
</feature>
<evidence type="ECO:0000313" key="5">
    <source>
        <dbReference type="EMBL" id="KAJ1700074.1"/>
    </source>
</evidence>
<evidence type="ECO:0000256" key="3">
    <source>
        <dbReference type="PROSITE-ProRule" id="PRU00708"/>
    </source>
</evidence>
<dbReference type="Pfam" id="PF17177">
    <property type="entry name" value="PPR_long"/>
    <property type="match status" value="1"/>
</dbReference>
<keyword evidence="2" id="KW-0809">Transit peptide</keyword>
<organism evidence="5 6">
    <name type="scientific">Rhynchospora breviuscula</name>
    <dbReference type="NCBI Taxonomy" id="2022672"/>
    <lineage>
        <taxon>Eukaryota</taxon>
        <taxon>Viridiplantae</taxon>
        <taxon>Streptophyta</taxon>
        <taxon>Embryophyta</taxon>
        <taxon>Tracheophyta</taxon>
        <taxon>Spermatophyta</taxon>
        <taxon>Magnoliopsida</taxon>
        <taxon>Liliopsida</taxon>
        <taxon>Poales</taxon>
        <taxon>Cyperaceae</taxon>
        <taxon>Cyperoideae</taxon>
        <taxon>Rhynchosporeae</taxon>
        <taxon>Rhynchospora</taxon>
    </lineage>
</organism>
<protein>
    <recommendedName>
        <fullName evidence="4">PROP1-like PPR domain-containing protein</fullName>
    </recommendedName>
</protein>
<reference evidence="5" key="1">
    <citation type="journal article" date="2022" name="Cell">
        <title>Repeat-based holocentromeres influence genome architecture and karyotype evolution.</title>
        <authorList>
            <person name="Hofstatter P.G."/>
            <person name="Thangavel G."/>
            <person name="Lux T."/>
            <person name="Neumann P."/>
            <person name="Vondrak T."/>
            <person name="Novak P."/>
            <person name="Zhang M."/>
            <person name="Costa L."/>
            <person name="Castellani M."/>
            <person name="Scott A."/>
            <person name="Toegelov H."/>
            <person name="Fuchs J."/>
            <person name="Mata-Sucre Y."/>
            <person name="Dias Y."/>
            <person name="Vanzela A.L.L."/>
            <person name="Huettel B."/>
            <person name="Almeida C.C.S."/>
            <person name="Simkova H."/>
            <person name="Souza G."/>
            <person name="Pedrosa-Harand A."/>
            <person name="Macas J."/>
            <person name="Mayer K.F.X."/>
            <person name="Houben A."/>
            <person name="Marques A."/>
        </authorList>
    </citation>
    <scope>NUCLEOTIDE SEQUENCE</scope>
    <source>
        <strain evidence="5">RhyBre1mFocal</strain>
    </source>
</reference>
<feature type="domain" description="PROP1-like PPR" evidence="4">
    <location>
        <begin position="398"/>
        <end position="501"/>
    </location>
</feature>
<comment type="caution">
    <text evidence="5">The sequence shown here is derived from an EMBL/GenBank/DDBJ whole genome shotgun (WGS) entry which is preliminary data.</text>
</comment>
<sequence length="682" mass="78010">MRAAFPLSRHLRWRLSLLRHSPRPLSLSHLHTVPSSHATPSLPSKILRDPNPALLPQSPSQTLVQDEPINDFLSRFVHLLRPKLVQAFPDLARHVLDQMLLLICQQVVHKLDADADADASVTDDPAVQLSDDLWKTIWEISNSVHHAMTRDKMRHELNKYLHHHEVKEMCRFAGDIGIRGPLLRELRFKWAREKHEEVEFYKSLEKMYEEGSKQERGEEEMPVEKLKVTALPERETRIKYKIYGLDLSDPKWAEVAEGVEMAEKEFVPEEPKPVEGSCRRLENRLAALDPGQVDPAPLLEEWKELMEGPRRIDWEGLIERIKEKNLDLYFKVAELLLSEETFKPTIRDYSRLIDLYSKSNQIEDAKRILSKMTEAGLEPDIITSVTLVHMYSQLGNLDLAQKHFKSLIDAGFKPDLKLYTSMVKACIKAGRPKAGEMLVREMEARDIKPTEEIYAGLVQSFAKIGDLNGAQTIMNMMQFSGVNPDLECYTALIDAYGKLGHPEEARNYFDEMEKFGQKPNDGSTASMVRAYMKKNCLDKALDLLLTLEKGGFKPGFETNTVLVDWMGQLQLVNEAEHFAGIVRETGQNLLELHVILCDMYARVRSESKLRDSIKVLEGKKRELNSEQFERVANGLLSGGFVDDVKRVINWMKAQKLEPSESIKVALMASQSMLRPRQPSGRR</sequence>
<dbReference type="Gene3D" id="1.25.40.10">
    <property type="entry name" value="Tetratricopeptide repeat domain"/>
    <property type="match status" value="2"/>
</dbReference>
<gene>
    <name evidence="5" type="ORF">LUZ63_008586</name>
</gene>
<accession>A0A9Q0CTU4</accession>
<dbReference type="PANTHER" id="PTHR46862:SF2">
    <property type="entry name" value="OS02G0611400 PROTEIN"/>
    <property type="match status" value="1"/>
</dbReference>
<keyword evidence="1" id="KW-0677">Repeat</keyword>
<feature type="repeat" description="PPR" evidence="3">
    <location>
        <begin position="485"/>
        <end position="519"/>
    </location>
</feature>
<feature type="repeat" description="PPR" evidence="3">
    <location>
        <begin position="345"/>
        <end position="379"/>
    </location>
</feature>
<dbReference type="PANTHER" id="PTHR46862">
    <property type="entry name" value="OS07G0661900 PROTEIN"/>
    <property type="match status" value="1"/>
</dbReference>
<evidence type="ECO:0000256" key="2">
    <source>
        <dbReference type="ARBA" id="ARBA00022946"/>
    </source>
</evidence>
<dbReference type="OrthoDB" id="185373at2759"/>
<dbReference type="Pfam" id="PF01535">
    <property type="entry name" value="PPR"/>
    <property type="match status" value="2"/>
</dbReference>
<dbReference type="InterPro" id="IPR033443">
    <property type="entry name" value="PROP1-like_PPR_dom"/>
</dbReference>
<name>A0A9Q0CTU4_9POAL</name>
<feature type="repeat" description="PPR" evidence="3">
    <location>
        <begin position="380"/>
        <end position="414"/>
    </location>
</feature>
<dbReference type="InterPro" id="IPR011990">
    <property type="entry name" value="TPR-like_helical_dom_sf"/>
</dbReference>
<dbReference type="Proteomes" id="UP001151287">
    <property type="component" value="Unassembled WGS sequence"/>
</dbReference>
<dbReference type="AlphaFoldDB" id="A0A9Q0CTU4"/>
<proteinExistence type="predicted"/>